<organism evidence="1 2">
    <name type="scientific">Pedobacter duraquae</name>
    <dbReference type="NCBI Taxonomy" id="425511"/>
    <lineage>
        <taxon>Bacteria</taxon>
        <taxon>Pseudomonadati</taxon>
        <taxon>Bacteroidota</taxon>
        <taxon>Sphingobacteriia</taxon>
        <taxon>Sphingobacteriales</taxon>
        <taxon>Sphingobacteriaceae</taxon>
        <taxon>Pedobacter</taxon>
    </lineage>
</organism>
<evidence type="ECO:0000313" key="1">
    <source>
        <dbReference type="EMBL" id="TDO20709.1"/>
    </source>
</evidence>
<dbReference type="RefSeq" id="WP_133557426.1">
    <property type="nucleotide sequence ID" value="NZ_SNWM01000004.1"/>
</dbReference>
<dbReference type="OrthoDB" id="1149023at2"/>
<gene>
    <name evidence="1" type="ORF">CLV32_3342</name>
</gene>
<evidence type="ECO:0000313" key="2">
    <source>
        <dbReference type="Proteomes" id="UP000295499"/>
    </source>
</evidence>
<protein>
    <submittedName>
        <fullName evidence="1">Uncharacterized protein</fullName>
    </submittedName>
</protein>
<reference evidence="1 2" key="1">
    <citation type="submission" date="2019-03" db="EMBL/GenBank/DDBJ databases">
        <title>Genomic Encyclopedia of Archaeal and Bacterial Type Strains, Phase II (KMG-II): from individual species to whole genera.</title>
        <authorList>
            <person name="Goeker M."/>
        </authorList>
    </citation>
    <scope>NUCLEOTIDE SEQUENCE [LARGE SCALE GENOMIC DNA]</scope>
    <source>
        <strain evidence="1 2">DSM 19034</strain>
    </source>
</reference>
<proteinExistence type="predicted"/>
<accession>A0A4V3C352</accession>
<comment type="caution">
    <text evidence="1">The sequence shown here is derived from an EMBL/GenBank/DDBJ whole genome shotgun (WGS) entry which is preliminary data.</text>
</comment>
<sequence length="258" mass="29809">MSTRPIYELYIDAKGGFFELLVNDIPFYFYYNVGATAFRLNINSFIPKSGLQHLSLRMLCVEPGEPFPEGASVELKIERYEKGNPRERTAVLDYRNMQLSDNKTGIFLHQQSFTAEVPYTLSLANSVSLDNYNEEILRKEMEDAYREYTEAMRTNDLSKYKALTAERQENIFTSLYVDQASRNKQEAGYLKGINHQQVKLYPMQHYKLAFYDNKKLVGLQKIKDAPGIYIDSTNPEDAFIEYIIFHKKSAASPLTIVL</sequence>
<dbReference type="EMBL" id="SNWM01000004">
    <property type="protein sequence ID" value="TDO20709.1"/>
    <property type="molecule type" value="Genomic_DNA"/>
</dbReference>
<keyword evidence="2" id="KW-1185">Reference proteome</keyword>
<dbReference type="Proteomes" id="UP000295499">
    <property type="component" value="Unassembled WGS sequence"/>
</dbReference>
<name>A0A4V3C352_9SPHI</name>
<dbReference type="AlphaFoldDB" id="A0A4V3C352"/>